<proteinExistence type="predicted"/>
<protein>
    <submittedName>
        <fullName evidence="1">Uncharacterized protein</fullName>
    </submittedName>
</protein>
<evidence type="ECO:0000313" key="2">
    <source>
        <dbReference type="Proteomes" id="UP001241472"/>
    </source>
</evidence>
<reference evidence="1 2" key="1">
    <citation type="submission" date="2023-07" db="EMBL/GenBank/DDBJ databases">
        <title>Sorghum-associated microbial communities from plants grown in Nebraska, USA.</title>
        <authorList>
            <person name="Schachtman D."/>
        </authorList>
    </citation>
    <scope>NUCLEOTIDE SEQUENCE [LARGE SCALE GENOMIC DNA]</scope>
    <source>
        <strain evidence="1 2">DS1307</strain>
    </source>
</reference>
<gene>
    <name evidence="1" type="ORF">J2T09_000588</name>
</gene>
<evidence type="ECO:0000313" key="1">
    <source>
        <dbReference type="EMBL" id="MDP9835846.1"/>
    </source>
</evidence>
<dbReference type="Proteomes" id="UP001241472">
    <property type="component" value="Unassembled WGS sequence"/>
</dbReference>
<dbReference type="RefSeq" id="WP_306830904.1">
    <property type="nucleotide sequence ID" value="NZ_JAUSRF010000002.1"/>
</dbReference>
<comment type="caution">
    <text evidence="1">The sequence shown here is derived from an EMBL/GenBank/DDBJ whole genome shotgun (WGS) entry which is preliminary data.</text>
</comment>
<accession>A0ABT9PN08</accession>
<organism evidence="1 2">
    <name type="scientific">Neorhizobium huautlense</name>
    <dbReference type="NCBI Taxonomy" id="67774"/>
    <lineage>
        <taxon>Bacteria</taxon>
        <taxon>Pseudomonadati</taxon>
        <taxon>Pseudomonadota</taxon>
        <taxon>Alphaproteobacteria</taxon>
        <taxon>Hyphomicrobiales</taxon>
        <taxon>Rhizobiaceae</taxon>
        <taxon>Rhizobium/Agrobacterium group</taxon>
        <taxon>Neorhizobium</taxon>
    </lineage>
</organism>
<sequence>MKPWIVMGILVGAVAAGRLFLWAYPDVIEASAHIGRYFKELTVG</sequence>
<keyword evidence="2" id="KW-1185">Reference proteome</keyword>
<dbReference type="EMBL" id="JAUSRF010000002">
    <property type="protein sequence ID" value="MDP9835846.1"/>
    <property type="molecule type" value="Genomic_DNA"/>
</dbReference>
<name>A0ABT9PN08_9HYPH</name>